<organism evidence="1">
    <name type="scientific">Arundo donax</name>
    <name type="common">Giant reed</name>
    <name type="synonym">Donax arundinaceus</name>
    <dbReference type="NCBI Taxonomy" id="35708"/>
    <lineage>
        <taxon>Eukaryota</taxon>
        <taxon>Viridiplantae</taxon>
        <taxon>Streptophyta</taxon>
        <taxon>Embryophyta</taxon>
        <taxon>Tracheophyta</taxon>
        <taxon>Spermatophyta</taxon>
        <taxon>Magnoliopsida</taxon>
        <taxon>Liliopsida</taxon>
        <taxon>Poales</taxon>
        <taxon>Poaceae</taxon>
        <taxon>PACMAD clade</taxon>
        <taxon>Arundinoideae</taxon>
        <taxon>Arundineae</taxon>
        <taxon>Arundo</taxon>
    </lineage>
</organism>
<sequence length="36" mass="3782">MTRLKVIVTVGVIQLNDLTASQAAKSLSRSNHGADS</sequence>
<proteinExistence type="predicted"/>
<dbReference type="EMBL" id="GBRH01259675">
    <property type="protein sequence ID" value="JAD38220.1"/>
    <property type="molecule type" value="Transcribed_RNA"/>
</dbReference>
<evidence type="ECO:0000313" key="1">
    <source>
        <dbReference type="EMBL" id="JAD38220.1"/>
    </source>
</evidence>
<name>A0A0A9STK5_ARUDO</name>
<dbReference type="AlphaFoldDB" id="A0A0A9STK5"/>
<reference evidence="1" key="2">
    <citation type="journal article" date="2015" name="Data Brief">
        <title>Shoot transcriptome of the giant reed, Arundo donax.</title>
        <authorList>
            <person name="Barrero R.A."/>
            <person name="Guerrero F.D."/>
            <person name="Moolhuijzen P."/>
            <person name="Goolsby J.A."/>
            <person name="Tidwell J."/>
            <person name="Bellgard S.E."/>
            <person name="Bellgard M.I."/>
        </authorList>
    </citation>
    <scope>NUCLEOTIDE SEQUENCE</scope>
    <source>
        <tissue evidence="1">Shoot tissue taken approximately 20 cm above the soil surface</tissue>
    </source>
</reference>
<protein>
    <submittedName>
        <fullName evidence="1">Uncharacterized protein</fullName>
    </submittedName>
</protein>
<reference evidence="1" key="1">
    <citation type="submission" date="2014-09" db="EMBL/GenBank/DDBJ databases">
        <authorList>
            <person name="Magalhaes I.L.F."/>
            <person name="Oliveira U."/>
            <person name="Santos F.R."/>
            <person name="Vidigal T.H.D.A."/>
            <person name="Brescovit A.D."/>
            <person name="Santos A.J."/>
        </authorList>
    </citation>
    <scope>NUCLEOTIDE SEQUENCE</scope>
    <source>
        <tissue evidence="1">Shoot tissue taken approximately 20 cm above the soil surface</tissue>
    </source>
</reference>
<accession>A0A0A9STK5</accession>